<organism evidence="1 2">
    <name type="scientific">Aristaeella lactis</name>
    <dbReference type="NCBI Taxonomy" id="3046383"/>
    <lineage>
        <taxon>Bacteria</taxon>
        <taxon>Bacillati</taxon>
        <taxon>Bacillota</taxon>
        <taxon>Clostridia</taxon>
        <taxon>Eubacteriales</taxon>
        <taxon>Aristaeellaceae</taxon>
        <taxon>Aristaeella</taxon>
    </lineage>
</organism>
<comment type="caution">
    <text evidence="1">The sequence shown here is derived from an EMBL/GenBank/DDBJ whole genome shotgun (WGS) entry which is preliminary data.</text>
</comment>
<protein>
    <submittedName>
        <fullName evidence="1">Ribonuclease-3 family protein</fullName>
    </submittedName>
</protein>
<name>A0AC61PIK8_9FIRM</name>
<evidence type="ECO:0000313" key="2">
    <source>
        <dbReference type="Proteomes" id="UP000192328"/>
    </source>
</evidence>
<dbReference type="Proteomes" id="UP000192328">
    <property type="component" value="Unassembled WGS sequence"/>
</dbReference>
<sequence>MSLRFEKTMDEMEAAQLNAIQLAYLGDTVWEMIVRYKLISRKYNVHHMHKKCVSLVNAHSQYMILGSIQDELTETEKEIVRRGRNAHARHAAPRNQDPDEYAASTGFEALFGFLYLTGQDERICRIVKHIEEVISDG</sequence>
<accession>A0AC61PIK8</accession>
<proteinExistence type="predicted"/>
<keyword evidence="2" id="KW-1185">Reference proteome</keyword>
<gene>
    <name evidence="1" type="ORF">SAMN06297397_0602</name>
</gene>
<evidence type="ECO:0000313" key="1">
    <source>
        <dbReference type="EMBL" id="SMC39654.1"/>
    </source>
</evidence>
<dbReference type="EMBL" id="FWXZ01000001">
    <property type="protein sequence ID" value="SMC39654.1"/>
    <property type="molecule type" value="Genomic_DNA"/>
</dbReference>
<reference evidence="1" key="1">
    <citation type="submission" date="2017-04" db="EMBL/GenBank/DDBJ databases">
        <authorList>
            <person name="Varghese N."/>
            <person name="Submissions S."/>
        </authorList>
    </citation>
    <scope>NUCLEOTIDE SEQUENCE</scope>
    <source>
        <strain evidence="1">WTE2008</strain>
    </source>
</reference>